<evidence type="ECO:0000259" key="1">
    <source>
        <dbReference type="Pfam" id="PF05235"/>
    </source>
</evidence>
<comment type="caution">
    <text evidence="2">The sequence shown here is derived from an EMBL/GenBank/DDBJ whole genome shotgun (WGS) entry which is preliminary data.</text>
</comment>
<keyword evidence="3" id="KW-1185">Reference proteome</keyword>
<reference evidence="2 3" key="1">
    <citation type="journal article" date="2022" name="Arch. Microbiol.">
        <title>Paraburkholderia bengalensis sp. nov. isolated from roots of Oryza sativa, IR64.</title>
        <authorList>
            <person name="Nag P."/>
            <person name="Mondal N."/>
            <person name="Sarkar J."/>
            <person name="Das S."/>
        </authorList>
    </citation>
    <scope>NUCLEOTIDE SEQUENCE [LARGE SCALE GENOMIC DNA]</scope>
    <source>
        <strain evidence="2 3">IR64_4_BI</strain>
    </source>
</reference>
<dbReference type="RefSeq" id="WP_336597894.1">
    <property type="nucleotide sequence ID" value="NZ_JACFYJ010000012.1"/>
</dbReference>
<feature type="domain" description="CHAD" evidence="1">
    <location>
        <begin position="4"/>
        <end position="73"/>
    </location>
</feature>
<dbReference type="EMBL" id="JACFYJ010000012">
    <property type="protein sequence ID" value="MEI5997623.1"/>
    <property type="molecule type" value="Genomic_DNA"/>
</dbReference>
<dbReference type="Pfam" id="PF05235">
    <property type="entry name" value="CHAD"/>
    <property type="match status" value="1"/>
</dbReference>
<organism evidence="2 3">
    <name type="scientific">Paraburkholderia bengalensis</name>
    <dbReference type="NCBI Taxonomy" id="2747562"/>
    <lineage>
        <taxon>Bacteria</taxon>
        <taxon>Pseudomonadati</taxon>
        <taxon>Pseudomonadota</taxon>
        <taxon>Betaproteobacteria</taxon>
        <taxon>Burkholderiales</taxon>
        <taxon>Burkholderiaceae</taxon>
        <taxon>Paraburkholderia</taxon>
    </lineage>
</organism>
<evidence type="ECO:0000313" key="2">
    <source>
        <dbReference type="EMBL" id="MEI5997623.1"/>
    </source>
</evidence>
<proteinExistence type="predicted"/>
<evidence type="ECO:0000313" key="3">
    <source>
        <dbReference type="Proteomes" id="UP001386437"/>
    </source>
</evidence>
<dbReference type="InterPro" id="IPR038186">
    <property type="entry name" value="CHAD_dom_sf"/>
</dbReference>
<dbReference type="Gene3D" id="1.40.20.10">
    <property type="entry name" value="CHAD domain"/>
    <property type="match status" value="1"/>
</dbReference>
<gene>
    <name evidence="2" type="ORF">H3V53_10525</name>
</gene>
<name>A0ABU8IQN8_9BURK</name>
<protein>
    <submittedName>
        <fullName evidence="2">CHAD domain-containing protein</fullName>
    </submittedName>
</protein>
<accession>A0ABU8IQN8</accession>
<dbReference type="Proteomes" id="UP001386437">
    <property type="component" value="Unassembled WGS sequence"/>
</dbReference>
<dbReference type="InterPro" id="IPR007899">
    <property type="entry name" value="CHAD_dom"/>
</dbReference>
<sequence length="139" mass="15459">MLKKAVKRAIGDRTSRHTSFHEVRIAGKKLQYVLEFFSPILQRDHQAVIESLASVQDVRGRLNDLVTNEALLREHAFQLWPEIDMLQVAWATCADDSLASTVSNGSATVKPSEHLIPIKHEHRAGGGAAIISSRYSDET</sequence>